<sequence>MPSRTSNSALAGLPADRAVFVHDAANERRMQGEQFFSQDRAATVFKT</sequence>
<organism evidence="1 2">
    <name type="scientific">Pseudomonas helleri</name>
    <dbReference type="NCBI Taxonomy" id="1608996"/>
    <lineage>
        <taxon>Bacteria</taxon>
        <taxon>Pseudomonadati</taxon>
        <taxon>Pseudomonadota</taxon>
        <taxon>Gammaproteobacteria</taxon>
        <taxon>Pseudomonadales</taxon>
        <taxon>Pseudomonadaceae</taxon>
        <taxon>Pseudomonas</taxon>
    </lineage>
</organism>
<proteinExistence type="predicted"/>
<protein>
    <submittedName>
        <fullName evidence="1">Uncharacterized protein</fullName>
    </submittedName>
</protein>
<dbReference type="EMBL" id="WIVX01000064">
    <property type="protein sequence ID" value="MQU32499.1"/>
    <property type="molecule type" value="Genomic_DNA"/>
</dbReference>
<reference evidence="1 2" key="1">
    <citation type="submission" date="2019-10" db="EMBL/GenBank/DDBJ databases">
        <title>Evaluation of single-gene subtyping targets for Pseudomonas.</title>
        <authorList>
            <person name="Reichler S.J."/>
            <person name="Orsi R.H."/>
            <person name="Wiedmann M."/>
            <person name="Martin N.H."/>
            <person name="Murphy S.I."/>
        </authorList>
    </citation>
    <scope>NUCLEOTIDE SEQUENCE [LARGE SCALE GENOMIC DNA]</scope>
    <source>
        <strain evidence="1 2">FSL R10-2107</strain>
    </source>
</reference>
<evidence type="ECO:0000313" key="1">
    <source>
        <dbReference type="EMBL" id="MQU32499.1"/>
    </source>
</evidence>
<accession>A0A7X1Y8H5</accession>
<dbReference type="AlphaFoldDB" id="A0A7X1Y8H5"/>
<dbReference type="RefSeq" id="WP_153363878.1">
    <property type="nucleotide sequence ID" value="NZ_JBQQHV010000058.1"/>
</dbReference>
<dbReference type="Proteomes" id="UP000470186">
    <property type="component" value="Unassembled WGS sequence"/>
</dbReference>
<name>A0A7X1Y8H5_9PSED</name>
<evidence type="ECO:0000313" key="2">
    <source>
        <dbReference type="Proteomes" id="UP000470186"/>
    </source>
</evidence>
<gene>
    <name evidence="1" type="ORF">GHO30_14040</name>
</gene>
<comment type="caution">
    <text evidence="1">The sequence shown here is derived from an EMBL/GenBank/DDBJ whole genome shotgun (WGS) entry which is preliminary data.</text>
</comment>
<keyword evidence="2" id="KW-1185">Reference proteome</keyword>